<evidence type="ECO:0000313" key="2">
    <source>
        <dbReference type="EMBL" id="MFC6723474.1"/>
    </source>
</evidence>
<evidence type="ECO:0000256" key="1">
    <source>
        <dbReference type="SAM" id="MobiDB-lite"/>
    </source>
</evidence>
<dbReference type="AlphaFoldDB" id="A0ABD5RVM0"/>
<keyword evidence="3" id="KW-1185">Reference proteome</keyword>
<feature type="region of interest" description="Disordered" evidence="1">
    <location>
        <begin position="1"/>
        <end position="45"/>
    </location>
</feature>
<protein>
    <submittedName>
        <fullName evidence="2">Uncharacterized protein</fullName>
    </submittedName>
</protein>
<dbReference type="Proteomes" id="UP001596328">
    <property type="component" value="Unassembled WGS sequence"/>
</dbReference>
<feature type="compositionally biased region" description="Acidic residues" evidence="1">
    <location>
        <begin position="36"/>
        <end position="45"/>
    </location>
</feature>
<comment type="caution">
    <text evidence="2">The sequence shown here is derived from an EMBL/GenBank/DDBJ whole genome shotgun (WGS) entry which is preliminary data.</text>
</comment>
<reference evidence="2 3" key="1">
    <citation type="journal article" date="2019" name="Int. J. Syst. Evol. Microbiol.">
        <title>The Global Catalogue of Microorganisms (GCM) 10K type strain sequencing project: providing services to taxonomists for standard genome sequencing and annotation.</title>
        <authorList>
            <consortium name="The Broad Institute Genomics Platform"/>
            <consortium name="The Broad Institute Genome Sequencing Center for Infectious Disease"/>
            <person name="Wu L."/>
            <person name="Ma J."/>
        </authorList>
    </citation>
    <scope>NUCLEOTIDE SEQUENCE [LARGE SCALE GENOMIC DNA]</scope>
    <source>
        <strain evidence="2 3">NBRC 111368</strain>
    </source>
</reference>
<accession>A0ABD5RVM0</accession>
<name>A0ABD5RVM0_9EURY</name>
<organism evidence="2 3">
    <name type="scientific">Halobium palmae</name>
    <dbReference type="NCBI Taxonomy" id="1776492"/>
    <lineage>
        <taxon>Archaea</taxon>
        <taxon>Methanobacteriati</taxon>
        <taxon>Methanobacteriota</taxon>
        <taxon>Stenosarchaea group</taxon>
        <taxon>Halobacteria</taxon>
        <taxon>Halobacteriales</taxon>
        <taxon>Haloferacaceae</taxon>
        <taxon>Halobium</taxon>
    </lineage>
</organism>
<evidence type="ECO:0000313" key="3">
    <source>
        <dbReference type="Proteomes" id="UP001596328"/>
    </source>
</evidence>
<dbReference type="EMBL" id="JBHSWU010000019">
    <property type="protein sequence ID" value="MFC6723474.1"/>
    <property type="molecule type" value="Genomic_DNA"/>
</dbReference>
<gene>
    <name evidence="2" type="ORF">ACFQE1_03530</name>
</gene>
<proteinExistence type="predicted"/>
<sequence length="45" mass="4941">MNDDEESESDEKKGHAALGKARVLSTSSEDPRGQSEEESEDESED</sequence>